<feature type="coiled-coil region" evidence="15">
    <location>
        <begin position="692"/>
        <end position="734"/>
    </location>
</feature>
<feature type="compositionally biased region" description="Basic and acidic residues" evidence="16">
    <location>
        <begin position="494"/>
        <end position="504"/>
    </location>
</feature>
<evidence type="ECO:0000256" key="16">
    <source>
        <dbReference type="SAM" id="MobiDB-lite"/>
    </source>
</evidence>
<evidence type="ECO:0000313" key="18">
    <source>
        <dbReference type="EMBL" id="KAG5839890.1"/>
    </source>
</evidence>
<evidence type="ECO:0000313" key="19">
    <source>
        <dbReference type="Proteomes" id="UP001044222"/>
    </source>
</evidence>
<dbReference type="GO" id="GO:0005737">
    <property type="term" value="C:cytoplasm"/>
    <property type="evidence" value="ECO:0007669"/>
    <property type="project" value="UniProtKB-SubCell"/>
</dbReference>
<evidence type="ECO:0000256" key="10">
    <source>
        <dbReference type="ARBA" id="ARBA00023015"/>
    </source>
</evidence>
<keyword evidence="10" id="KW-0805">Transcription regulation</keyword>
<dbReference type="InterPro" id="IPR001214">
    <property type="entry name" value="SET_dom"/>
</dbReference>
<comment type="caution">
    <text evidence="18">The sequence shown here is derived from an EMBL/GenBank/DDBJ whole genome shotgun (WGS) entry which is preliminary data.</text>
</comment>
<evidence type="ECO:0000256" key="15">
    <source>
        <dbReference type="SAM" id="Coils"/>
    </source>
</evidence>
<keyword evidence="7" id="KW-0808">Transferase</keyword>
<dbReference type="Pfam" id="PF13837">
    <property type="entry name" value="Myb_DNA-bind_4"/>
    <property type="match status" value="2"/>
</dbReference>
<keyword evidence="5" id="KW-0597">Phosphoprotein</keyword>
<organism evidence="18 19">
    <name type="scientific">Anguilla anguilla</name>
    <name type="common">European freshwater eel</name>
    <name type="synonym">Muraena anguilla</name>
    <dbReference type="NCBI Taxonomy" id="7936"/>
    <lineage>
        <taxon>Eukaryota</taxon>
        <taxon>Metazoa</taxon>
        <taxon>Chordata</taxon>
        <taxon>Craniata</taxon>
        <taxon>Vertebrata</taxon>
        <taxon>Euteleostomi</taxon>
        <taxon>Actinopterygii</taxon>
        <taxon>Neopterygii</taxon>
        <taxon>Teleostei</taxon>
        <taxon>Anguilliformes</taxon>
        <taxon>Anguillidae</taxon>
        <taxon>Anguilla</taxon>
    </lineage>
</organism>
<dbReference type="GO" id="GO:0005634">
    <property type="term" value="C:nucleus"/>
    <property type="evidence" value="ECO:0007669"/>
    <property type="project" value="UniProtKB-SubCell"/>
</dbReference>
<dbReference type="Gene3D" id="2.170.270.10">
    <property type="entry name" value="SET domain"/>
    <property type="match status" value="1"/>
</dbReference>
<sequence>MKIELNMVAEKGETYYCGIKRLKDNPPGVADSWKAGHVRLSWQSQGPHPKPHAMAESVGTPKYLPSDGEDNCGISQSKDEESLPPEEPNKKLKVDHIHGGTESLHNVDFWFCEECKEYFIEECPSHGPPVFVPDTPVPLGVPNRATLTAPSGIEVIQEGGEVDVCCVDKDIPKGALFGPYQGEVVSQDKSSGFFSWMIIDENNTYKSIDGSDETKANWMRYVRTSADDGERNLTAFQHGEHIYFRVCRDLAAGERLRVWYSDDYMGRLHSMSQDSIDCNLAAVEKGGELPVWSSPWNVTARDREATQALIEHYGSPEIQRLLNDRTTKTKQIFEIIASRMEAQGFLISESSWKAGERCFQKWRNMERTYKDYVLARKKTDARRRRQPEFFEQLHALMGQRLSQKLAAAVSAEPPSRPRGGGGAGGVEDGRRPGRQGWSLALSPALSPAAAPAVPLYAIVVPASHPLAIGIPSTSVSEAEDRSLASGSARPPEPSARKSARERVPHPKLVQVNEEKEEKRMQRKKRRSWLGDTRAVENGDVQAVGSDPKVCSQDVEATEALVELYASPEIQGLIRENKTRTKRIFEIIAGRLQDQGFHISDLPERAGERCFQKWRNLSRAYKEYVLHPEKPDAVKRKPPPCFQQLQDLIGQRLGLQTPAAGKSPAPRRGRSRGGRLPAPPGAAEAPASPDRRLADVAELLQEYRQEERRAEQERERRAEERFQQLRKILEQQHAEQTLLMRELINAVKKN</sequence>
<evidence type="ECO:0000256" key="5">
    <source>
        <dbReference type="ARBA" id="ARBA00022553"/>
    </source>
</evidence>
<evidence type="ECO:0000256" key="9">
    <source>
        <dbReference type="ARBA" id="ARBA00022843"/>
    </source>
</evidence>
<dbReference type="FunFam" id="2.170.270.10:FF:000014">
    <property type="entry name" value="PR domain-containing protein 11"/>
    <property type="match status" value="1"/>
</dbReference>
<dbReference type="PANTHER" id="PTHR47595">
    <property type="entry name" value="HEAT SHOCK 70 KDA PROTEIN 14"/>
    <property type="match status" value="1"/>
</dbReference>
<dbReference type="GO" id="GO:0032259">
    <property type="term" value="P:methylation"/>
    <property type="evidence" value="ECO:0007669"/>
    <property type="project" value="UniProtKB-KW"/>
</dbReference>
<evidence type="ECO:0000256" key="14">
    <source>
        <dbReference type="ARBA" id="ARBA00072511"/>
    </source>
</evidence>
<evidence type="ECO:0000256" key="7">
    <source>
        <dbReference type="ARBA" id="ARBA00022679"/>
    </source>
</evidence>
<keyword evidence="6" id="KW-0489">Methyltransferase</keyword>
<dbReference type="AlphaFoldDB" id="A0A9D3M331"/>
<evidence type="ECO:0000256" key="3">
    <source>
        <dbReference type="ARBA" id="ARBA00022490"/>
    </source>
</evidence>
<dbReference type="InterPro" id="IPR044822">
    <property type="entry name" value="Myb_DNA-bind_4"/>
</dbReference>
<dbReference type="GO" id="GO:0008168">
    <property type="term" value="F:methyltransferase activity"/>
    <property type="evidence" value="ECO:0007669"/>
    <property type="project" value="UniProtKB-KW"/>
</dbReference>
<keyword evidence="4" id="KW-1017">Isopeptide bond</keyword>
<protein>
    <recommendedName>
        <fullName evidence="14">PR domain-containing protein 11</fullName>
    </recommendedName>
</protein>
<evidence type="ECO:0000259" key="17">
    <source>
        <dbReference type="PROSITE" id="PS50280"/>
    </source>
</evidence>
<dbReference type="SUPFAM" id="SSF82199">
    <property type="entry name" value="SET domain"/>
    <property type="match status" value="1"/>
</dbReference>
<evidence type="ECO:0000256" key="2">
    <source>
        <dbReference type="ARBA" id="ARBA00004496"/>
    </source>
</evidence>
<feature type="region of interest" description="Disordered" evidence="16">
    <location>
        <begin position="404"/>
        <end position="438"/>
    </location>
</feature>
<feature type="compositionally biased region" description="Basic and acidic residues" evidence="16">
    <location>
        <begin position="77"/>
        <end position="93"/>
    </location>
</feature>
<feature type="domain" description="SET" evidence="17">
    <location>
        <begin position="151"/>
        <end position="261"/>
    </location>
</feature>
<dbReference type="InterPro" id="IPR046341">
    <property type="entry name" value="SET_dom_sf"/>
</dbReference>
<accession>A0A9D3M331</accession>
<dbReference type="Proteomes" id="UP001044222">
    <property type="component" value="Chromosome 11"/>
</dbReference>
<gene>
    <name evidence="18" type="ORF">ANANG_G00209920</name>
</gene>
<feature type="region of interest" description="Disordered" evidence="16">
    <location>
        <begin position="41"/>
        <end position="93"/>
    </location>
</feature>
<comment type="function">
    <text evidence="13">May be involved in transcription regulation.</text>
</comment>
<keyword evidence="12" id="KW-0539">Nucleus</keyword>
<evidence type="ECO:0000256" key="8">
    <source>
        <dbReference type="ARBA" id="ARBA00022691"/>
    </source>
</evidence>
<evidence type="ECO:0000256" key="6">
    <source>
        <dbReference type="ARBA" id="ARBA00022603"/>
    </source>
</evidence>
<dbReference type="Pfam" id="PF21549">
    <property type="entry name" value="PRDM2_PR"/>
    <property type="match status" value="1"/>
</dbReference>
<evidence type="ECO:0000256" key="4">
    <source>
        <dbReference type="ARBA" id="ARBA00022499"/>
    </source>
</evidence>
<evidence type="ECO:0000256" key="11">
    <source>
        <dbReference type="ARBA" id="ARBA00023163"/>
    </source>
</evidence>
<keyword evidence="8" id="KW-0949">S-adenosyl-L-methionine</keyword>
<reference evidence="18" key="1">
    <citation type="submission" date="2021-01" db="EMBL/GenBank/DDBJ databases">
        <title>A chromosome-scale assembly of European eel, Anguilla anguilla.</title>
        <authorList>
            <person name="Henkel C."/>
            <person name="Jong-Raadsen S.A."/>
            <person name="Dufour S."/>
            <person name="Weltzien F.-A."/>
            <person name="Palstra A.P."/>
            <person name="Pelster B."/>
            <person name="Spaink H.P."/>
            <person name="Van Den Thillart G.E."/>
            <person name="Jansen H."/>
            <person name="Zahm M."/>
            <person name="Klopp C."/>
            <person name="Cedric C."/>
            <person name="Louis A."/>
            <person name="Berthelot C."/>
            <person name="Parey E."/>
            <person name="Roest Crollius H."/>
            <person name="Montfort J."/>
            <person name="Robinson-Rechavi M."/>
            <person name="Bucao C."/>
            <person name="Bouchez O."/>
            <person name="Gislard M."/>
            <person name="Lluch J."/>
            <person name="Milhes M."/>
            <person name="Lampietro C."/>
            <person name="Lopez Roques C."/>
            <person name="Donnadieu C."/>
            <person name="Braasch I."/>
            <person name="Desvignes T."/>
            <person name="Postlethwait J."/>
            <person name="Bobe J."/>
            <person name="Guiguen Y."/>
            <person name="Dirks R."/>
        </authorList>
    </citation>
    <scope>NUCLEOTIDE SEQUENCE</scope>
    <source>
        <strain evidence="18">Tag_6206</strain>
        <tissue evidence="18">Liver</tissue>
    </source>
</reference>
<dbReference type="EMBL" id="JAFIRN010000011">
    <property type="protein sequence ID" value="KAG5839890.1"/>
    <property type="molecule type" value="Genomic_DNA"/>
</dbReference>
<feature type="region of interest" description="Disordered" evidence="16">
    <location>
        <begin position="653"/>
        <end position="691"/>
    </location>
</feature>
<evidence type="ECO:0000256" key="12">
    <source>
        <dbReference type="ARBA" id="ARBA00023242"/>
    </source>
</evidence>
<proteinExistence type="predicted"/>
<keyword evidence="11" id="KW-0804">Transcription</keyword>
<dbReference type="PROSITE" id="PS50280">
    <property type="entry name" value="SET"/>
    <property type="match status" value="1"/>
</dbReference>
<keyword evidence="9" id="KW-0832">Ubl conjugation</keyword>
<dbReference type="Gene3D" id="1.10.10.60">
    <property type="entry name" value="Homeodomain-like"/>
    <property type="match status" value="2"/>
</dbReference>
<evidence type="ECO:0000256" key="1">
    <source>
        <dbReference type="ARBA" id="ARBA00004123"/>
    </source>
</evidence>
<dbReference type="SMART" id="SM00317">
    <property type="entry name" value="SET"/>
    <property type="match status" value="1"/>
</dbReference>
<comment type="subcellular location">
    <subcellularLocation>
        <location evidence="2">Cytoplasm</location>
    </subcellularLocation>
    <subcellularLocation>
        <location evidence="1">Nucleus</location>
    </subcellularLocation>
</comment>
<dbReference type="PANTHER" id="PTHR47595:SF1">
    <property type="entry name" value="MYB_SANT-LIKE DNA-BINDING DOMAIN-CONTAINING PROTEIN"/>
    <property type="match status" value="1"/>
</dbReference>
<keyword evidence="15" id="KW-0175">Coiled coil</keyword>
<keyword evidence="3" id="KW-0963">Cytoplasm</keyword>
<keyword evidence="19" id="KW-1185">Reference proteome</keyword>
<evidence type="ECO:0000256" key="13">
    <source>
        <dbReference type="ARBA" id="ARBA00055438"/>
    </source>
</evidence>
<feature type="region of interest" description="Disordered" evidence="16">
    <location>
        <begin position="478"/>
        <end position="527"/>
    </location>
</feature>
<name>A0A9D3M331_ANGAN</name>